<dbReference type="AlphaFoldDB" id="A0A934SAQ1"/>
<protein>
    <submittedName>
        <fullName evidence="1">Uncharacterized protein</fullName>
    </submittedName>
</protein>
<dbReference type="Proteomes" id="UP000603141">
    <property type="component" value="Unassembled WGS sequence"/>
</dbReference>
<evidence type="ECO:0000313" key="1">
    <source>
        <dbReference type="EMBL" id="MBK1884026.1"/>
    </source>
</evidence>
<reference evidence="1" key="1">
    <citation type="submission" date="2021-01" db="EMBL/GenBank/DDBJ databases">
        <title>Modified the classification status of verrucomicrobia.</title>
        <authorList>
            <person name="Feng X."/>
        </authorList>
    </citation>
    <scope>NUCLEOTIDE SEQUENCE</scope>
    <source>
        <strain evidence="1">KCTC 22041</strain>
    </source>
</reference>
<evidence type="ECO:0000313" key="2">
    <source>
        <dbReference type="Proteomes" id="UP000603141"/>
    </source>
</evidence>
<accession>A0A934SAQ1</accession>
<gene>
    <name evidence="1" type="ORF">JIN85_16525</name>
</gene>
<proteinExistence type="predicted"/>
<name>A0A934SAQ1_9BACT</name>
<comment type="caution">
    <text evidence="1">The sequence shown here is derived from an EMBL/GenBank/DDBJ whole genome shotgun (WGS) entry which is preliminary data.</text>
</comment>
<keyword evidence="2" id="KW-1185">Reference proteome</keyword>
<dbReference type="EMBL" id="JAENIJ010000032">
    <property type="protein sequence ID" value="MBK1884026.1"/>
    <property type="molecule type" value="Genomic_DNA"/>
</dbReference>
<sequence>MAVPMAQSKDAGKALTLKSVLGAGFGEIIEIEGKMIDDSDTRTRAHLGKKLMSVTTIGDKELENPVMIELQAFSFSKFKFPEHGATMRIRGYETGTFVGIPQRAFEDIPQVATTDYHFESHFQVIALLAKNNPEQTDAAEHEIAPN</sequence>
<organism evidence="1 2">
    <name type="scientific">Luteolibacter pohnpeiensis</name>
    <dbReference type="NCBI Taxonomy" id="454153"/>
    <lineage>
        <taxon>Bacteria</taxon>
        <taxon>Pseudomonadati</taxon>
        <taxon>Verrucomicrobiota</taxon>
        <taxon>Verrucomicrobiia</taxon>
        <taxon>Verrucomicrobiales</taxon>
        <taxon>Verrucomicrobiaceae</taxon>
        <taxon>Luteolibacter</taxon>
    </lineage>
</organism>